<dbReference type="EMBL" id="MIJY01000034">
    <property type="protein sequence ID" value="OEG12431.1"/>
    <property type="molecule type" value="Genomic_DNA"/>
</dbReference>
<evidence type="ECO:0000313" key="2">
    <source>
        <dbReference type="Proteomes" id="UP000095094"/>
    </source>
</evidence>
<dbReference type="AlphaFoldDB" id="A0A1E5GIJ6"/>
<name>A0A1E5GIJ6_9ENTE</name>
<evidence type="ECO:0008006" key="3">
    <source>
        <dbReference type="Google" id="ProtNLM"/>
    </source>
</evidence>
<comment type="caution">
    <text evidence="1">The sequence shown here is derived from an EMBL/GenBank/DDBJ whole genome shotgun (WGS) entry which is preliminary data.</text>
</comment>
<sequence>MSKKKYLFSLGLLICFLLVVGCSKKSQSTEIAHQQLIWHEKREKPFGTFDYPEISEGEALDLLKTKFNVKIPEIIEQTKQLFEQKIITSEVEEKAPEYTLYATGDELLVRGYYPVYKGEEVNVFALIDLKYSFDKELKEVRLASQSLAISNYGQEEAYPKDNFSELLLDAAQIIDIPKDTADLAIQNFEKDYKDVEKRPQSKTTVVYGNDDEAKDKKLVSQTLRVGFNEKRELREIYAAIVDYSE</sequence>
<dbReference type="PROSITE" id="PS51257">
    <property type="entry name" value="PROKAR_LIPOPROTEIN"/>
    <property type="match status" value="1"/>
</dbReference>
<proteinExistence type="predicted"/>
<organism evidence="1 2">
    <name type="scientific">Enterococcus termitis</name>
    <dbReference type="NCBI Taxonomy" id="332950"/>
    <lineage>
        <taxon>Bacteria</taxon>
        <taxon>Bacillati</taxon>
        <taxon>Bacillota</taxon>
        <taxon>Bacilli</taxon>
        <taxon>Lactobacillales</taxon>
        <taxon>Enterococcaceae</taxon>
        <taxon>Enterococcus</taxon>
    </lineage>
</organism>
<dbReference type="RefSeq" id="WP_069664132.1">
    <property type="nucleotide sequence ID" value="NZ_JBHUJJ010000001.1"/>
</dbReference>
<keyword evidence="2" id="KW-1185">Reference proteome</keyword>
<dbReference type="Proteomes" id="UP000095094">
    <property type="component" value="Unassembled WGS sequence"/>
</dbReference>
<gene>
    <name evidence="1" type="ORF">BCR25_07785</name>
</gene>
<evidence type="ECO:0000313" key="1">
    <source>
        <dbReference type="EMBL" id="OEG12431.1"/>
    </source>
</evidence>
<dbReference type="OrthoDB" id="2190641at2"/>
<accession>A0A1E5GIJ6</accession>
<reference evidence="2" key="1">
    <citation type="submission" date="2016-09" db="EMBL/GenBank/DDBJ databases">
        <authorList>
            <person name="Gulvik C.A."/>
        </authorList>
    </citation>
    <scope>NUCLEOTIDE SEQUENCE [LARGE SCALE GENOMIC DNA]</scope>
    <source>
        <strain evidence="2">LMG 8895</strain>
    </source>
</reference>
<protein>
    <recommendedName>
        <fullName evidence="3">Lipoprotein</fullName>
    </recommendedName>
</protein>